<sequence length="119" mass="13423">MICQIESEIKPKVPLIMLELFIECNHLLNNAFRISIYLSVKHTVSMNDISDEFIHSNSKISPDVSDNYIRPVNYLIRGVILKAAWFSQSGLLPPGVLGNYSRGNNYIRQKPSVESSRAG</sequence>
<keyword evidence="2" id="KW-1185">Reference proteome</keyword>
<reference evidence="1 2" key="1">
    <citation type="submission" date="2023-03" db="EMBL/GenBank/DDBJ databases">
        <title>Genome insight into feeding habits of ladybird beetles.</title>
        <authorList>
            <person name="Li H.-S."/>
            <person name="Huang Y.-H."/>
            <person name="Pang H."/>
        </authorList>
    </citation>
    <scope>NUCLEOTIDE SEQUENCE [LARGE SCALE GENOMIC DNA]</scope>
    <source>
        <strain evidence="1">SYSU_2023b</strain>
        <tissue evidence="1">Whole body</tissue>
    </source>
</reference>
<evidence type="ECO:0000313" key="1">
    <source>
        <dbReference type="EMBL" id="KAK9872222.1"/>
    </source>
</evidence>
<dbReference type="Proteomes" id="UP001431783">
    <property type="component" value="Unassembled WGS sequence"/>
</dbReference>
<dbReference type="EMBL" id="JARQZJ010000010">
    <property type="protein sequence ID" value="KAK9872222.1"/>
    <property type="molecule type" value="Genomic_DNA"/>
</dbReference>
<name>A0AAW1TVX7_9CUCU</name>
<proteinExistence type="predicted"/>
<protein>
    <submittedName>
        <fullName evidence="1">Uncharacterized protein</fullName>
    </submittedName>
</protein>
<dbReference type="AlphaFoldDB" id="A0AAW1TVX7"/>
<evidence type="ECO:0000313" key="2">
    <source>
        <dbReference type="Proteomes" id="UP001431783"/>
    </source>
</evidence>
<accession>A0AAW1TVX7</accession>
<comment type="caution">
    <text evidence="1">The sequence shown here is derived from an EMBL/GenBank/DDBJ whole genome shotgun (WGS) entry which is preliminary data.</text>
</comment>
<organism evidence="1 2">
    <name type="scientific">Henosepilachna vigintioctopunctata</name>
    <dbReference type="NCBI Taxonomy" id="420089"/>
    <lineage>
        <taxon>Eukaryota</taxon>
        <taxon>Metazoa</taxon>
        <taxon>Ecdysozoa</taxon>
        <taxon>Arthropoda</taxon>
        <taxon>Hexapoda</taxon>
        <taxon>Insecta</taxon>
        <taxon>Pterygota</taxon>
        <taxon>Neoptera</taxon>
        <taxon>Endopterygota</taxon>
        <taxon>Coleoptera</taxon>
        <taxon>Polyphaga</taxon>
        <taxon>Cucujiformia</taxon>
        <taxon>Coccinelloidea</taxon>
        <taxon>Coccinellidae</taxon>
        <taxon>Epilachninae</taxon>
        <taxon>Epilachnini</taxon>
        <taxon>Henosepilachna</taxon>
    </lineage>
</organism>
<gene>
    <name evidence="1" type="ORF">WA026_017024</name>
</gene>